<protein>
    <submittedName>
        <fullName evidence="1">Uncharacterized protein</fullName>
    </submittedName>
</protein>
<gene>
    <name evidence="1" type="ORF">A3A38_00995</name>
</gene>
<sequence length="91" mass="10959">MKHIGTSLRQTRARIRETERGELMRYFCDRLNHSRLRDGLPAITMARMGKILEKIPTKDLYYLKRVCNDAGNFSKKFWYELDPDKHEKENR</sequence>
<accession>A0A1F6EHB4</accession>
<evidence type="ECO:0000313" key="2">
    <source>
        <dbReference type="Proteomes" id="UP000177306"/>
    </source>
</evidence>
<evidence type="ECO:0000313" key="1">
    <source>
        <dbReference type="EMBL" id="OGG73031.1"/>
    </source>
</evidence>
<dbReference type="EMBL" id="MFLY01000016">
    <property type="protein sequence ID" value="OGG73031.1"/>
    <property type="molecule type" value="Genomic_DNA"/>
</dbReference>
<comment type="caution">
    <text evidence="1">The sequence shown here is derived from an EMBL/GenBank/DDBJ whole genome shotgun (WGS) entry which is preliminary data.</text>
</comment>
<dbReference type="AlphaFoldDB" id="A0A1F6EHB4"/>
<dbReference type="Proteomes" id="UP000177306">
    <property type="component" value="Unassembled WGS sequence"/>
</dbReference>
<organism evidence="1 2">
    <name type="scientific">Candidatus Kaiserbacteria bacterium RIFCSPLOWO2_01_FULL_53_17</name>
    <dbReference type="NCBI Taxonomy" id="1798511"/>
    <lineage>
        <taxon>Bacteria</taxon>
        <taxon>Candidatus Kaiseribacteriota</taxon>
    </lineage>
</organism>
<proteinExistence type="predicted"/>
<name>A0A1F6EHB4_9BACT</name>
<reference evidence="1 2" key="1">
    <citation type="journal article" date="2016" name="Nat. Commun.">
        <title>Thousands of microbial genomes shed light on interconnected biogeochemical processes in an aquifer system.</title>
        <authorList>
            <person name="Anantharaman K."/>
            <person name="Brown C.T."/>
            <person name="Hug L.A."/>
            <person name="Sharon I."/>
            <person name="Castelle C.J."/>
            <person name="Probst A.J."/>
            <person name="Thomas B.C."/>
            <person name="Singh A."/>
            <person name="Wilkins M.J."/>
            <person name="Karaoz U."/>
            <person name="Brodie E.L."/>
            <person name="Williams K.H."/>
            <person name="Hubbard S.S."/>
            <person name="Banfield J.F."/>
        </authorList>
    </citation>
    <scope>NUCLEOTIDE SEQUENCE [LARGE SCALE GENOMIC DNA]</scope>
</reference>